<accession>A0A0G1KF68</accession>
<dbReference type="AlphaFoldDB" id="A0A0G1KF68"/>
<dbReference type="Proteomes" id="UP000034032">
    <property type="component" value="Unassembled WGS sequence"/>
</dbReference>
<name>A0A0G1KF68_9BACT</name>
<evidence type="ECO:0000313" key="2">
    <source>
        <dbReference type="Proteomes" id="UP000034032"/>
    </source>
</evidence>
<proteinExistence type="predicted"/>
<gene>
    <name evidence="1" type="ORF">UW79_C0007G0018</name>
</gene>
<protein>
    <submittedName>
        <fullName evidence="1">Uncharacterized protein</fullName>
    </submittedName>
</protein>
<organism evidence="1 2">
    <name type="scientific">Candidatus Yanofskybacteria bacterium GW2011_GWA2_44_9</name>
    <dbReference type="NCBI Taxonomy" id="1619025"/>
    <lineage>
        <taxon>Bacteria</taxon>
        <taxon>Candidatus Yanofskyibacteriota</taxon>
    </lineage>
</organism>
<sequence>MPKENLSKIYSLHRYIDENGAPDKKRIFSVVDEKEKWRRHLDPDLMRIIRNQADIVRGVVDKHLGTCQECKDRYFPKEPEQQDLPEIDQ</sequence>
<dbReference type="EMBL" id="LCJR01000007">
    <property type="protein sequence ID" value="KKT82396.1"/>
    <property type="molecule type" value="Genomic_DNA"/>
</dbReference>
<reference evidence="1 2" key="1">
    <citation type="journal article" date="2015" name="Nature">
        <title>rRNA introns, odd ribosomes, and small enigmatic genomes across a large radiation of phyla.</title>
        <authorList>
            <person name="Brown C.T."/>
            <person name="Hug L.A."/>
            <person name="Thomas B.C."/>
            <person name="Sharon I."/>
            <person name="Castelle C.J."/>
            <person name="Singh A."/>
            <person name="Wilkins M.J."/>
            <person name="Williams K.H."/>
            <person name="Banfield J.F."/>
        </authorList>
    </citation>
    <scope>NUCLEOTIDE SEQUENCE [LARGE SCALE GENOMIC DNA]</scope>
</reference>
<comment type="caution">
    <text evidence="1">The sequence shown here is derived from an EMBL/GenBank/DDBJ whole genome shotgun (WGS) entry which is preliminary data.</text>
</comment>
<evidence type="ECO:0000313" key="1">
    <source>
        <dbReference type="EMBL" id="KKT82396.1"/>
    </source>
</evidence>